<proteinExistence type="predicted"/>
<evidence type="ECO:0000313" key="1">
    <source>
        <dbReference type="EnsemblPlants" id="OPUNC01G39330.1"/>
    </source>
</evidence>
<organism evidence="1">
    <name type="scientific">Oryza punctata</name>
    <name type="common">Red rice</name>
    <dbReference type="NCBI Taxonomy" id="4537"/>
    <lineage>
        <taxon>Eukaryota</taxon>
        <taxon>Viridiplantae</taxon>
        <taxon>Streptophyta</taxon>
        <taxon>Embryophyta</taxon>
        <taxon>Tracheophyta</taxon>
        <taxon>Spermatophyta</taxon>
        <taxon>Magnoliopsida</taxon>
        <taxon>Liliopsida</taxon>
        <taxon>Poales</taxon>
        <taxon>Poaceae</taxon>
        <taxon>BOP clade</taxon>
        <taxon>Oryzoideae</taxon>
        <taxon>Oryzeae</taxon>
        <taxon>Oryzinae</taxon>
        <taxon>Oryza</taxon>
    </lineage>
</organism>
<dbReference type="AlphaFoldDB" id="A0A0E0JS96"/>
<dbReference type="Proteomes" id="UP000026962">
    <property type="component" value="Chromosome 1"/>
</dbReference>
<dbReference type="EnsemblPlants" id="OPUNC01G39330.1">
    <property type="protein sequence ID" value="OPUNC01G39330.1"/>
    <property type="gene ID" value="OPUNC01G39330"/>
</dbReference>
<dbReference type="Gramene" id="OPUNC01G39330.1">
    <property type="protein sequence ID" value="OPUNC01G39330.1"/>
    <property type="gene ID" value="OPUNC01G39330"/>
</dbReference>
<dbReference type="STRING" id="4537.A0A0E0JS96"/>
<reference evidence="1" key="1">
    <citation type="submission" date="2015-04" db="UniProtKB">
        <authorList>
            <consortium name="EnsemblPlants"/>
        </authorList>
    </citation>
    <scope>IDENTIFICATION</scope>
</reference>
<accession>A0A0E0JS96</accession>
<protein>
    <submittedName>
        <fullName evidence="1">Uncharacterized protein</fullName>
    </submittedName>
</protein>
<name>A0A0E0JS96_ORYPU</name>
<evidence type="ECO:0000313" key="2">
    <source>
        <dbReference type="Proteomes" id="UP000026962"/>
    </source>
</evidence>
<dbReference type="HOGENOM" id="CLU_1613477_0_0_1"/>
<sequence length="165" mass="18821">MNKEVSSSSLGNSREGTFRWQQIWQLKLENKYGAESAEQDPDIFLWLWWSARNKAIAQNRMASAAEICSSVLYYLMEGEKCQGFSEPTKPRKVIRWKPPPVDYYKDTNKGGWGYVIRDSKRDVLEVGAGKLQWPHIPCARTATTHSAAHISSSCLHLMPARPLHI</sequence>
<dbReference type="EnsemblPlants" id="OPUNC01G39290.1">
    <property type="protein sequence ID" value="OPUNC01G39290.1"/>
    <property type="gene ID" value="OPUNC01G39290"/>
</dbReference>
<reference evidence="1" key="2">
    <citation type="submission" date="2018-05" db="EMBL/GenBank/DDBJ databases">
        <title>OpunRS2 (Oryza punctata Reference Sequence Version 2).</title>
        <authorList>
            <person name="Zhang J."/>
            <person name="Kudrna D."/>
            <person name="Lee S."/>
            <person name="Talag J."/>
            <person name="Welchert J."/>
            <person name="Wing R.A."/>
        </authorList>
    </citation>
    <scope>NUCLEOTIDE SEQUENCE [LARGE SCALE GENOMIC DNA]</scope>
</reference>
<keyword evidence="2" id="KW-1185">Reference proteome</keyword>
<dbReference type="Gramene" id="OPUNC01G39290.1">
    <property type="protein sequence ID" value="OPUNC01G39290.1"/>
    <property type="gene ID" value="OPUNC01G39290"/>
</dbReference>